<organism evidence="6 7">
    <name type="scientific">Candidatus Aveggerthella stercoripullorum</name>
    <dbReference type="NCBI Taxonomy" id="2840688"/>
    <lineage>
        <taxon>Bacteria</taxon>
        <taxon>Bacillati</taxon>
        <taxon>Actinomycetota</taxon>
        <taxon>Coriobacteriia</taxon>
        <taxon>Eggerthellales</taxon>
        <taxon>Eggerthellaceae</taxon>
        <taxon>Eggerthellaceae incertae sedis</taxon>
        <taxon>Candidatus Aveggerthella</taxon>
    </lineage>
</organism>
<dbReference type="CDD" id="cd01335">
    <property type="entry name" value="Radical_SAM"/>
    <property type="match status" value="1"/>
</dbReference>
<dbReference type="InterPro" id="IPR050377">
    <property type="entry name" value="Radical_SAM_PqqE_MftC-like"/>
</dbReference>
<dbReference type="InterPro" id="IPR013785">
    <property type="entry name" value="Aldolase_TIM"/>
</dbReference>
<evidence type="ECO:0000313" key="6">
    <source>
        <dbReference type="EMBL" id="HIR01393.1"/>
    </source>
</evidence>
<dbReference type="PROSITE" id="PS51918">
    <property type="entry name" value="RADICAL_SAM"/>
    <property type="match status" value="1"/>
</dbReference>
<keyword evidence="2" id="KW-0479">Metal-binding</keyword>
<dbReference type="GO" id="GO:0051536">
    <property type="term" value="F:iron-sulfur cluster binding"/>
    <property type="evidence" value="ECO:0007669"/>
    <property type="project" value="UniProtKB-KW"/>
</dbReference>
<dbReference type="PANTHER" id="PTHR11228">
    <property type="entry name" value="RADICAL SAM DOMAIN PROTEIN"/>
    <property type="match status" value="1"/>
</dbReference>
<dbReference type="InterPro" id="IPR058240">
    <property type="entry name" value="rSAM_sf"/>
</dbReference>
<evidence type="ECO:0000256" key="4">
    <source>
        <dbReference type="ARBA" id="ARBA00023014"/>
    </source>
</evidence>
<gene>
    <name evidence="6" type="ORF">IAA69_03930</name>
</gene>
<reference evidence="6" key="2">
    <citation type="journal article" date="2021" name="PeerJ">
        <title>Extensive microbial diversity within the chicken gut microbiome revealed by metagenomics and culture.</title>
        <authorList>
            <person name="Gilroy R."/>
            <person name="Ravi A."/>
            <person name="Getino M."/>
            <person name="Pursley I."/>
            <person name="Horton D.L."/>
            <person name="Alikhan N.F."/>
            <person name="Baker D."/>
            <person name="Gharbi K."/>
            <person name="Hall N."/>
            <person name="Watson M."/>
            <person name="Adriaenssens E.M."/>
            <person name="Foster-Nyarko E."/>
            <person name="Jarju S."/>
            <person name="Secka A."/>
            <person name="Antonio M."/>
            <person name="Oren A."/>
            <person name="Chaudhuri R.R."/>
            <person name="La Ragione R."/>
            <person name="Hildebrand F."/>
            <person name="Pallen M.J."/>
        </authorList>
    </citation>
    <scope>NUCLEOTIDE SEQUENCE</scope>
    <source>
        <strain evidence="6">ChiGjej1B1-2707</strain>
    </source>
</reference>
<comment type="caution">
    <text evidence="6">The sequence shown here is derived from an EMBL/GenBank/DDBJ whole genome shotgun (WGS) entry which is preliminary data.</text>
</comment>
<evidence type="ECO:0000256" key="2">
    <source>
        <dbReference type="ARBA" id="ARBA00022723"/>
    </source>
</evidence>
<dbReference type="SFLD" id="SFLDG01067">
    <property type="entry name" value="SPASM/twitch_domain_containing"/>
    <property type="match status" value="1"/>
</dbReference>
<dbReference type="InterPro" id="IPR006638">
    <property type="entry name" value="Elp3/MiaA/NifB-like_rSAM"/>
</dbReference>
<keyword evidence="3" id="KW-0408">Iron</keyword>
<evidence type="ECO:0000259" key="5">
    <source>
        <dbReference type="PROSITE" id="PS51918"/>
    </source>
</evidence>
<keyword evidence="4" id="KW-0411">Iron-sulfur</keyword>
<dbReference type="SMART" id="SM00729">
    <property type="entry name" value="Elp3"/>
    <property type="match status" value="1"/>
</dbReference>
<dbReference type="InterPro" id="IPR023885">
    <property type="entry name" value="4Fe4S-binding_SPASM_dom"/>
</dbReference>
<sequence>MYCKLADRIALRSWKLVPRAYYVSGVREARGLSREEFLTLIDCDGAHDVEDTPVLRGLMERGLVVVCEPGDEITPWQRLRLSSTRYFPHINWSITGKCNFNCLHCFMAADNAPMMDEFTWEECLALLDEVEYAGIQTITLTGGEPMLHPHFMDLCREIARRHLTLAEINTNGSFITPEMLDEFRELGLDPEIKISYDGVGHHDWLRNRAGAEELARRAFELCHAKGFRTRAQTNVHRGNLDCMYDTVKWLDDLGVEEIRIIRTSEAPRWEENARGMCLGIDEYYDAMLELIERVVKSDMAIKVDVWQFVYFNPHGRWYGMHPVQGSCARYRDNAPVCKGARGTIAVSHTGELTPCNQLSGWFAAHGISLGNVKEKPLREFLTEGAYLDCVTTPVSKVRERDEQCEACPYWKVCMGGCRAIACALSGEFLAADKAKCLFFKGGYLEKVARAFASAKKSYRGIDDLRGLSD</sequence>
<evidence type="ECO:0000313" key="7">
    <source>
        <dbReference type="Proteomes" id="UP000824261"/>
    </source>
</evidence>
<dbReference type="InterPro" id="IPR007197">
    <property type="entry name" value="rSAM"/>
</dbReference>
<accession>A0A9D1A1L5</accession>
<dbReference type="AlphaFoldDB" id="A0A9D1A1L5"/>
<evidence type="ECO:0000256" key="3">
    <source>
        <dbReference type="ARBA" id="ARBA00023004"/>
    </source>
</evidence>
<dbReference type="NCBIfam" id="TIGR04085">
    <property type="entry name" value="rSAM_more_4Fe4S"/>
    <property type="match status" value="1"/>
</dbReference>
<dbReference type="Proteomes" id="UP000824261">
    <property type="component" value="Unassembled WGS sequence"/>
</dbReference>
<dbReference type="EMBL" id="DVGB01000046">
    <property type="protein sequence ID" value="HIR01393.1"/>
    <property type="molecule type" value="Genomic_DNA"/>
</dbReference>
<dbReference type="GO" id="GO:0003824">
    <property type="term" value="F:catalytic activity"/>
    <property type="evidence" value="ECO:0007669"/>
    <property type="project" value="InterPro"/>
</dbReference>
<dbReference type="SFLD" id="SFLDG01386">
    <property type="entry name" value="main_SPASM_domain-containing"/>
    <property type="match status" value="1"/>
</dbReference>
<dbReference type="GO" id="GO:0046872">
    <property type="term" value="F:metal ion binding"/>
    <property type="evidence" value="ECO:0007669"/>
    <property type="project" value="UniProtKB-KW"/>
</dbReference>
<dbReference type="Gene3D" id="3.20.20.70">
    <property type="entry name" value="Aldolase class I"/>
    <property type="match status" value="1"/>
</dbReference>
<dbReference type="PANTHER" id="PTHR11228:SF35">
    <property type="entry name" value="MOLYBDENUM COFACTOR BIOSYNTHESIS PROTEIN A-RELATED"/>
    <property type="match status" value="1"/>
</dbReference>
<evidence type="ECO:0000256" key="1">
    <source>
        <dbReference type="ARBA" id="ARBA00022691"/>
    </source>
</evidence>
<dbReference type="Pfam" id="PF04055">
    <property type="entry name" value="Radical_SAM"/>
    <property type="match status" value="1"/>
</dbReference>
<feature type="domain" description="Radical SAM core" evidence="5">
    <location>
        <begin position="84"/>
        <end position="302"/>
    </location>
</feature>
<dbReference type="Pfam" id="PF13186">
    <property type="entry name" value="SPASM"/>
    <property type="match status" value="1"/>
</dbReference>
<dbReference type="SFLD" id="SFLDS00029">
    <property type="entry name" value="Radical_SAM"/>
    <property type="match status" value="1"/>
</dbReference>
<reference evidence="6" key="1">
    <citation type="submission" date="2020-10" db="EMBL/GenBank/DDBJ databases">
        <authorList>
            <person name="Gilroy R."/>
        </authorList>
    </citation>
    <scope>NUCLEOTIDE SEQUENCE</scope>
    <source>
        <strain evidence="6">ChiGjej1B1-2707</strain>
    </source>
</reference>
<name>A0A9D1A1L5_9ACTN</name>
<protein>
    <submittedName>
        <fullName evidence="6">Radical SAM protein</fullName>
    </submittedName>
</protein>
<keyword evidence="1" id="KW-0949">S-adenosyl-L-methionine</keyword>
<dbReference type="SUPFAM" id="SSF102114">
    <property type="entry name" value="Radical SAM enzymes"/>
    <property type="match status" value="1"/>
</dbReference>
<proteinExistence type="predicted"/>